<organism evidence="3 4">
    <name type="scientific">[Collinsella] massiliensis</name>
    <dbReference type="NCBI Taxonomy" id="1232426"/>
    <lineage>
        <taxon>Bacteria</taxon>
        <taxon>Bacillati</taxon>
        <taxon>Actinomycetota</taxon>
        <taxon>Coriobacteriia</taxon>
        <taxon>Coriobacteriales</taxon>
        <taxon>Coriobacteriaceae</taxon>
        <taxon>Enorma</taxon>
    </lineage>
</organism>
<evidence type="ECO:0000313" key="3">
    <source>
        <dbReference type="EMBL" id="OUN89910.1"/>
    </source>
</evidence>
<dbReference type="EMBL" id="NFIE01000001">
    <property type="protein sequence ID" value="OUN89910.1"/>
    <property type="molecule type" value="Genomic_DNA"/>
</dbReference>
<protein>
    <recommendedName>
        <fullName evidence="2">BD-FAE-like domain-containing protein</fullName>
    </recommendedName>
</protein>
<evidence type="ECO:0000313" key="4">
    <source>
        <dbReference type="Proteomes" id="UP000195781"/>
    </source>
</evidence>
<dbReference type="AlphaFoldDB" id="A0A1Y3Y6G9"/>
<sequence length="349" mass="36471">MEREIITLNEERDVTLTAYTQGAGGEFRRAPRRPAVLILPGGGYTMCSEREADPVAFAYLAAGFQAFVLRYSVGEHAVWPNPLDDYEQAMALIRSRADDWGVYPDKIAVVGFSAGGHLAGVAATSARERPNAAVLGYAALGGWGTPANTGAPAAASAVDDRTPPCFVFASASDTTVPVTNSIEFIGALARAGISFESHIYAFAPHGFSTGTAALEDPARLCSRAPNWVADSVAWLGDVLGLPDEEGMGEPRCNRWLTVDDAPYLSLDCSMGRVLACPAARELLASAPALAPLFALSGGAANGTAEARPGVGLAAHVSLGAILRYARVPADEIERLGQALSAIENRPAAE</sequence>
<gene>
    <name evidence="3" type="ORF">B5G02_00720</name>
</gene>
<dbReference type="RefSeq" id="WP_094334785.1">
    <property type="nucleotide sequence ID" value="NZ_NFIE01000001.1"/>
</dbReference>
<dbReference type="InterPro" id="IPR029058">
    <property type="entry name" value="AB_hydrolase_fold"/>
</dbReference>
<dbReference type="SUPFAM" id="SSF53474">
    <property type="entry name" value="alpha/beta-Hydrolases"/>
    <property type="match status" value="1"/>
</dbReference>
<evidence type="ECO:0000259" key="2">
    <source>
        <dbReference type="Pfam" id="PF20434"/>
    </source>
</evidence>
<reference evidence="4" key="1">
    <citation type="submission" date="2017-04" db="EMBL/GenBank/DDBJ databases">
        <title>Function of individual gut microbiota members based on whole genome sequencing of pure cultures obtained from chicken caecum.</title>
        <authorList>
            <person name="Medvecky M."/>
            <person name="Cejkova D."/>
            <person name="Polansky O."/>
            <person name="Karasova D."/>
            <person name="Kubasova T."/>
            <person name="Cizek A."/>
            <person name="Rychlik I."/>
        </authorList>
    </citation>
    <scope>NUCLEOTIDE SEQUENCE [LARGE SCALE GENOMIC DNA]</scope>
    <source>
        <strain evidence="4">An5</strain>
    </source>
</reference>
<proteinExistence type="predicted"/>
<dbReference type="GO" id="GO:0016787">
    <property type="term" value="F:hydrolase activity"/>
    <property type="evidence" value="ECO:0007669"/>
    <property type="project" value="UniProtKB-KW"/>
</dbReference>
<dbReference type="PANTHER" id="PTHR48081:SF6">
    <property type="entry name" value="PEPTIDASE S9 PROLYL OLIGOPEPTIDASE CATALYTIC DOMAIN-CONTAINING PROTEIN"/>
    <property type="match status" value="1"/>
</dbReference>
<evidence type="ECO:0000256" key="1">
    <source>
        <dbReference type="ARBA" id="ARBA00022801"/>
    </source>
</evidence>
<dbReference type="InterPro" id="IPR050300">
    <property type="entry name" value="GDXG_lipolytic_enzyme"/>
</dbReference>
<accession>A0A1Y3Y6G9</accession>
<keyword evidence="1" id="KW-0378">Hydrolase</keyword>
<dbReference type="InterPro" id="IPR049492">
    <property type="entry name" value="BD-FAE-like_dom"/>
</dbReference>
<dbReference type="OrthoDB" id="9794725at2"/>
<keyword evidence="4" id="KW-1185">Reference proteome</keyword>
<feature type="domain" description="BD-FAE-like" evidence="2">
    <location>
        <begin position="33"/>
        <end position="127"/>
    </location>
</feature>
<comment type="caution">
    <text evidence="3">The sequence shown here is derived from an EMBL/GenBank/DDBJ whole genome shotgun (WGS) entry which is preliminary data.</text>
</comment>
<dbReference type="Gene3D" id="3.40.50.1820">
    <property type="entry name" value="alpha/beta hydrolase"/>
    <property type="match status" value="1"/>
</dbReference>
<dbReference type="Pfam" id="PF20434">
    <property type="entry name" value="BD-FAE"/>
    <property type="match status" value="1"/>
</dbReference>
<dbReference type="PANTHER" id="PTHR48081">
    <property type="entry name" value="AB HYDROLASE SUPERFAMILY PROTEIN C4A8.06C"/>
    <property type="match status" value="1"/>
</dbReference>
<dbReference type="Proteomes" id="UP000195781">
    <property type="component" value="Unassembled WGS sequence"/>
</dbReference>
<name>A0A1Y3Y6G9_9ACTN</name>